<evidence type="ECO:0000313" key="5">
    <source>
        <dbReference type="EMBL" id="MDK9365991.1"/>
    </source>
</evidence>
<keyword evidence="1 2" id="KW-0238">DNA-binding</keyword>
<feature type="domain" description="OmpR/PhoB-type" evidence="4">
    <location>
        <begin position="1"/>
        <end position="100"/>
    </location>
</feature>
<dbReference type="InterPro" id="IPR016032">
    <property type="entry name" value="Sig_transdc_resp-reg_C-effctor"/>
</dbReference>
<gene>
    <name evidence="5" type="ORF">QQF32_22610</name>
</gene>
<keyword evidence="3" id="KW-0472">Membrane</keyword>
<evidence type="ECO:0000313" key="6">
    <source>
        <dbReference type="Proteomes" id="UP001223214"/>
    </source>
</evidence>
<dbReference type="InterPro" id="IPR036388">
    <property type="entry name" value="WH-like_DNA-bd_sf"/>
</dbReference>
<dbReference type="GO" id="GO:0000160">
    <property type="term" value="P:phosphorelay signal transduction system"/>
    <property type="evidence" value="ECO:0007669"/>
    <property type="project" value="InterPro"/>
</dbReference>
<comment type="caution">
    <text evidence="5">The sequence shown here is derived from an EMBL/GenBank/DDBJ whole genome shotgun (WGS) entry which is preliminary data.</text>
</comment>
<accession>A0AAP4FYB5</accession>
<keyword evidence="3" id="KW-0812">Transmembrane</keyword>
<organism evidence="5 6">
    <name type="scientific">Lelliottia wanjuensis</name>
    <dbReference type="NCBI Taxonomy" id="3050585"/>
    <lineage>
        <taxon>Bacteria</taxon>
        <taxon>Pseudomonadati</taxon>
        <taxon>Pseudomonadota</taxon>
        <taxon>Gammaproteobacteria</taxon>
        <taxon>Enterobacterales</taxon>
        <taxon>Enterobacteriaceae</taxon>
        <taxon>Lelliottia</taxon>
    </lineage>
</organism>
<dbReference type="EMBL" id="JASSOM010000089">
    <property type="protein sequence ID" value="MDK9365991.1"/>
    <property type="molecule type" value="Genomic_DNA"/>
</dbReference>
<evidence type="ECO:0000256" key="1">
    <source>
        <dbReference type="ARBA" id="ARBA00023125"/>
    </source>
</evidence>
<dbReference type="InterPro" id="IPR001867">
    <property type="entry name" value="OmpR/PhoB-type_DNA-bd"/>
</dbReference>
<keyword evidence="6" id="KW-1185">Reference proteome</keyword>
<evidence type="ECO:0000259" key="4">
    <source>
        <dbReference type="PROSITE" id="PS51755"/>
    </source>
</evidence>
<dbReference type="RefSeq" id="WP_282492684.1">
    <property type="nucleotide sequence ID" value="NZ_JASCAP010000018.1"/>
</dbReference>
<dbReference type="Pfam" id="PF00486">
    <property type="entry name" value="Trans_reg_C"/>
    <property type="match status" value="1"/>
</dbReference>
<sequence>MHFIINKKVSFKVAERTISDDKDQHLLSNPACRLLLVLLENNNKLMTREDLLQKVWGDFGLTPSSNSLNNNVSILRKIFSEFDIHDVLKTIPKQGFALMLDDLQFNEKSRDYMVMQAISQPDKEPGVNKSWLIGAGATLVMIIAVVVALYLNFFTKREEVIFYKQVNACKIYYFNNVNVDRVERYFAEGKGERLLQKCATPHNIYYDDSKLHEKTDLLEIIVAKCTLDVKGALGECKNYITTKGD</sequence>
<feature type="transmembrane region" description="Helical" evidence="3">
    <location>
        <begin position="131"/>
        <end position="154"/>
    </location>
</feature>
<dbReference type="SUPFAM" id="SSF46894">
    <property type="entry name" value="C-terminal effector domain of the bipartite response regulators"/>
    <property type="match status" value="1"/>
</dbReference>
<dbReference type="Gene3D" id="1.10.10.10">
    <property type="entry name" value="Winged helix-like DNA-binding domain superfamily/Winged helix DNA-binding domain"/>
    <property type="match status" value="1"/>
</dbReference>
<dbReference type="GO" id="GO:0003677">
    <property type="term" value="F:DNA binding"/>
    <property type="evidence" value="ECO:0007669"/>
    <property type="project" value="UniProtKB-UniRule"/>
</dbReference>
<dbReference type="GO" id="GO:0006355">
    <property type="term" value="P:regulation of DNA-templated transcription"/>
    <property type="evidence" value="ECO:0007669"/>
    <property type="project" value="InterPro"/>
</dbReference>
<keyword evidence="3" id="KW-1133">Transmembrane helix</keyword>
<reference evidence="5 6" key="1">
    <citation type="submission" date="2023-06" db="EMBL/GenBank/DDBJ databases">
        <title>Identification and characterization of antibiotic-resistant Gram-negative bacteria.</title>
        <authorList>
            <person name="Cho G.-S."/>
            <person name="Lee J."/>
            <person name="Tai E."/>
            <person name="Jeong S."/>
            <person name="Kim I."/>
            <person name="Kim B.-E."/>
            <person name="Jeong M.-I."/>
            <person name="Oh K.-K."/>
            <person name="Franz C.M.A.P."/>
        </authorList>
    </citation>
    <scope>NUCLEOTIDE SEQUENCE [LARGE SCALE GENOMIC DNA]</scope>
    <source>
        <strain evidence="5 6">V106_12</strain>
    </source>
</reference>
<name>A0AAP4FYB5_9ENTR</name>
<protein>
    <submittedName>
        <fullName evidence="5">Winged helix-turn-helix domain-containing protein</fullName>
    </submittedName>
</protein>
<feature type="DNA-binding region" description="OmpR/PhoB-type" evidence="2">
    <location>
        <begin position="1"/>
        <end position="100"/>
    </location>
</feature>
<proteinExistence type="predicted"/>
<dbReference type="Proteomes" id="UP001223214">
    <property type="component" value="Unassembled WGS sequence"/>
</dbReference>
<dbReference type="PROSITE" id="PS51755">
    <property type="entry name" value="OMPR_PHOB"/>
    <property type="match status" value="1"/>
</dbReference>
<evidence type="ECO:0000256" key="2">
    <source>
        <dbReference type="PROSITE-ProRule" id="PRU01091"/>
    </source>
</evidence>
<evidence type="ECO:0000256" key="3">
    <source>
        <dbReference type="SAM" id="Phobius"/>
    </source>
</evidence>
<dbReference type="AlphaFoldDB" id="A0AAP4FYB5"/>
<dbReference type="SMART" id="SM00862">
    <property type="entry name" value="Trans_reg_C"/>
    <property type="match status" value="1"/>
</dbReference>